<dbReference type="RefSeq" id="XP_038071475.1">
    <property type="nucleotide sequence ID" value="XM_038215547.1"/>
</dbReference>
<protein>
    <submittedName>
        <fullName evidence="2">Uncharacterized protein</fullName>
    </submittedName>
</protein>
<organism evidence="2 3">
    <name type="scientific">Patiria miniata</name>
    <name type="common">Bat star</name>
    <name type="synonym">Asterina miniata</name>
    <dbReference type="NCBI Taxonomy" id="46514"/>
    <lineage>
        <taxon>Eukaryota</taxon>
        <taxon>Metazoa</taxon>
        <taxon>Echinodermata</taxon>
        <taxon>Eleutherozoa</taxon>
        <taxon>Asterozoa</taxon>
        <taxon>Asteroidea</taxon>
        <taxon>Valvatacea</taxon>
        <taxon>Valvatida</taxon>
        <taxon>Asterinidae</taxon>
        <taxon>Patiria</taxon>
    </lineage>
</organism>
<reference evidence="2" key="1">
    <citation type="submission" date="2022-11" db="UniProtKB">
        <authorList>
            <consortium name="EnsemblMetazoa"/>
        </authorList>
    </citation>
    <scope>IDENTIFICATION</scope>
</reference>
<dbReference type="OMA" id="RTEHNIM"/>
<dbReference type="NCBIfam" id="TIGR01571">
    <property type="entry name" value="A_thal_Cys_rich"/>
    <property type="match status" value="1"/>
</dbReference>
<comment type="similarity">
    <text evidence="1">Belongs to the cornifelin family.</text>
</comment>
<dbReference type="PANTHER" id="PTHR15907">
    <property type="entry name" value="DUF614 FAMILY PROTEIN-RELATED"/>
    <property type="match status" value="1"/>
</dbReference>
<evidence type="ECO:0000256" key="1">
    <source>
        <dbReference type="ARBA" id="ARBA00009024"/>
    </source>
</evidence>
<dbReference type="InterPro" id="IPR006461">
    <property type="entry name" value="PLAC_motif_containing"/>
</dbReference>
<sequence>MESGTVTETTRTTTVVSTQPMVGESRTVIVRGHTTEHDWSSGLCECTKDKKACLLAFCCMPCFDCYVASRLKEFICLPLFIPCGGDIAMRTKLRIQENIRGSICDDCLKLTFCPCCVLAQMNSELDHIEHKI</sequence>
<name>A0A914B6N6_PATMI</name>
<proteinExistence type="inferred from homology"/>
<dbReference type="EnsemblMetazoa" id="XM_038215547.1">
    <property type="protein sequence ID" value="XP_038071475.1"/>
    <property type="gene ID" value="LOC119740283"/>
</dbReference>
<keyword evidence="3" id="KW-1185">Reference proteome</keyword>
<dbReference type="Pfam" id="PF04749">
    <property type="entry name" value="PLAC8"/>
    <property type="match status" value="1"/>
</dbReference>
<accession>A0A914B6N6</accession>
<evidence type="ECO:0000313" key="2">
    <source>
        <dbReference type="EnsemblMetazoa" id="XP_038071475.1"/>
    </source>
</evidence>
<dbReference type="Proteomes" id="UP000887568">
    <property type="component" value="Unplaced"/>
</dbReference>
<dbReference type="OrthoDB" id="1045822at2759"/>
<evidence type="ECO:0000313" key="3">
    <source>
        <dbReference type="Proteomes" id="UP000887568"/>
    </source>
</evidence>
<dbReference type="AlphaFoldDB" id="A0A914B6N6"/>
<dbReference type="GeneID" id="119740283"/>